<organism evidence="3 4">
    <name type="scientific">Desulforamulus putei DSM 12395</name>
    <dbReference type="NCBI Taxonomy" id="1121429"/>
    <lineage>
        <taxon>Bacteria</taxon>
        <taxon>Bacillati</taxon>
        <taxon>Bacillota</taxon>
        <taxon>Clostridia</taxon>
        <taxon>Eubacteriales</taxon>
        <taxon>Peptococcaceae</taxon>
        <taxon>Desulforamulus</taxon>
    </lineage>
</organism>
<dbReference type="Proteomes" id="UP000184148">
    <property type="component" value="Unassembled WGS sequence"/>
</dbReference>
<evidence type="ECO:0000256" key="1">
    <source>
        <dbReference type="SAM" id="MobiDB-lite"/>
    </source>
</evidence>
<dbReference type="STRING" id="1121429.SAMN02745133_00113"/>
<dbReference type="GO" id="GO:0009035">
    <property type="term" value="F:type I site-specific deoxyribonuclease activity"/>
    <property type="evidence" value="ECO:0007669"/>
    <property type="project" value="UniProtKB-EC"/>
</dbReference>
<dbReference type="GO" id="GO:0005524">
    <property type="term" value="F:ATP binding"/>
    <property type="evidence" value="ECO:0007669"/>
    <property type="project" value="UniProtKB-KW"/>
</dbReference>
<dbReference type="AlphaFoldDB" id="A0A1M4SGQ9"/>
<keyword evidence="4" id="KW-1185">Reference proteome</keyword>
<feature type="region of interest" description="Disordered" evidence="1">
    <location>
        <begin position="54"/>
        <end position="78"/>
    </location>
</feature>
<feature type="domain" description="Restriction endonuclease type I HsdR N-terminal" evidence="2">
    <location>
        <begin position="2"/>
        <end position="60"/>
    </location>
</feature>
<proteinExistence type="predicted"/>
<dbReference type="InterPro" id="IPR007409">
    <property type="entry name" value="Restrct_endonuc_type1_HsdR_N"/>
</dbReference>
<name>A0A1M4SGQ9_9FIRM</name>
<dbReference type="EMBL" id="FQUY01000001">
    <property type="protein sequence ID" value="SHE31338.1"/>
    <property type="molecule type" value="Genomic_DNA"/>
</dbReference>
<reference evidence="4" key="1">
    <citation type="submission" date="2016-11" db="EMBL/GenBank/DDBJ databases">
        <authorList>
            <person name="Varghese N."/>
            <person name="Submissions S."/>
        </authorList>
    </citation>
    <scope>NUCLEOTIDE SEQUENCE [LARGE SCALE GENOMIC DNA]</scope>
    <source>
        <strain evidence="4">DSM 12395</strain>
    </source>
</reference>
<sequence length="78" mass="8811">MANNEQFHRWLVEGVDVLYQRAGRQVGDKVWLVDFHRPDNNEFLVVNQFTVIEQQQNKRPAPGGDGVKKPGGRAGHSA</sequence>
<gene>
    <name evidence="3" type="ORF">SAMN02745133_00113</name>
</gene>
<dbReference type="GO" id="GO:0009307">
    <property type="term" value="P:DNA restriction-modification system"/>
    <property type="evidence" value="ECO:0007669"/>
    <property type="project" value="UniProtKB-KW"/>
</dbReference>
<evidence type="ECO:0000313" key="4">
    <source>
        <dbReference type="Proteomes" id="UP000184148"/>
    </source>
</evidence>
<dbReference type="GO" id="GO:0003677">
    <property type="term" value="F:DNA binding"/>
    <property type="evidence" value="ECO:0007669"/>
    <property type="project" value="UniProtKB-KW"/>
</dbReference>
<accession>A0A1M4SGQ9</accession>
<evidence type="ECO:0000259" key="2">
    <source>
        <dbReference type="Pfam" id="PF04313"/>
    </source>
</evidence>
<protein>
    <submittedName>
        <fullName evidence="3">Type I restriction enzyme R protein N terminus (HSDR_N)</fullName>
    </submittedName>
</protein>
<dbReference type="Pfam" id="PF04313">
    <property type="entry name" value="HSDR_N"/>
    <property type="match status" value="1"/>
</dbReference>
<evidence type="ECO:0000313" key="3">
    <source>
        <dbReference type="EMBL" id="SHE31338.1"/>
    </source>
</evidence>